<proteinExistence type="predicted"/>
<keyword evidence="3" id="KW-1185">Reference proteome</keyword>
<accession>A0A5B9PBC2</accession>
<dbReference type="Proteomes" id="UP000322214">
    <property type="component" value="Chromosome"/>
</dbReference>
<dbReference type="EMBL" id="CP042912">
    <property type="protein sequence ID" value="QEG20421.1"/>
    <property type="molecule type" value="Genomic_DNA"/>
</dbReference>
<reference evidence="2 3" key="1">
    <citation type="submission" date="2019-08" db="EMBL/GenBank/DDBJ databases">
        <title>Deep-cultivation of Planctomycetes and their phenomic and genomic characterization uncovers novel biology.</title>
        <authorList>
            <person name="Wiegand S."/>
            <person name="Jogler M."/>
            <person name="Boedeker C."/>
            <person name="Pinto D."/>
            <person name="Vollmers J."/>
            <person name="Rivas-Marin E."/>
            <person name="Kohn T."/>
            <person name="Peeters S.H."/>
            <person name="Heuer A."/>
            <person name="Rast P."/>
            <person name="Oberbeckmann S."/>
            <person name="Bunk B."/>
            <person name="Jeske O."/>
            <person name="Meyerdierks A."/>
            <person name="Storesund J.E."/>
            <person name="Kallscheuer N."/>
            <person name="Luecker S."/>
            <person name="Lage O.M."/>
            <person name="Pohl T."/>
            <person name="Merkel B.J."/>
            <person name="Hornburger P."/>
            <person name="Mueller R.-W."/>
            <person name="Bruemmer F."/>
            <person name="Labrenz M."/>
            <person name="Spormann A.M."/>
            <person name="Op den Camp H."/>
            <person name="Overmann J."/>
            <person name="Amann R."/>
            <person name="Jetten M.S.M."/>
            <person name="Mascher T."/>
            <person name="Medema M.H."/>
            <person name="Devos D.P."/>
            <person name="Kaster A.-K."/>
            <person name="Ovreas L."/>
            <person name="Rohde M."/>
            <person name="Galperin M.Y."/>
            <person name="Jogler C."/>
        </authorList>
    </citation>
    <scope>NUCLEOTIDE SEQUENCE [LARGE SCALE GENOMIC DNA]</scope>
    <source>
        <strain evidence="2 3">FC18</strain>
    </source>
</reference>
<evidence type="ECO:0000313" key="3">
    <source>
        <dbReference type="Proteomes" id="UP000322214"/>
    </source>
</evidence>
<protein>
    <submittedName>
        <fullName evidence="2">FixH</fullName>
    </submittedName>
</protein>
<keyword evidence="1" id="KW-0812">Transmembrane</keyword>
<name>A0A5B9PBC2_9BACT</name>
<keyword evidence="1" id="KW-1133">Transmembrane helix</keyword>
<dbReference type="InterPro" id="IPR008620">
    <property type="entry name" value="FixH"/>
</dbReference>
<dbReference type="Pfam" id="PF05751">
    <property type="entry name" value="FixH"/>
    <property type="match status" value="1"/>
</dbReference>
<keyword evidence="1" id="KW-0472">Membrane</keyword>
<dbReference type="KEGG" id="mff:MFFC18_02690"/>
<evidence type="ECO:0000256" key="1">
    <source>
        <dbReference type="SAM" id="Phobius"/>
    </source>
</evidence>
<organism evidence="2 3">
    <name type="scientific">Mariniblastus fucicola</name>
    <dbReference type="NCBI Taxonomy" id="980251"/>
    <lineage>
        <taxon>Bacteria</taxon>
        <taxon>Pseudomonadati</taxon>
        <taxon>Planctomycetota</taxon>
        <taxon>Planctomycetia</taxon>
        <taxon>Pirellulales</taxon>
        <taxon>Pirellulaceae</taxon>
        <taxon>Mariniblastus</taxon>
    </lineage>
</organism>
<evidence type="ECO:0000313" key="2">
    <source>
        <dbReference type="EMBL" id="QEG20421.1"/>
    </source>
</evidence>
<dbReference type="STRING" id="980251.GCA_001642875_04562"/>
<feature type="transmembrane region" description="Helical" evidence="1">
    <location>
        <begin position="16"/>
        <end position="36"/>
    </location>
</feature>
<sequence>MNATTQTHPNEKLAQYMWTAFILMFFVLQAILWTFAISMTAGDKSHTVVAGYDEQALQWDDVRKTQIASERLGWNAKFEIGETADILDNRIVTLELTDQDGQSIKDPILSIRAFHNGRAADVQHLKFQSTGPGTFTSVITMDKAGYWQFEGTAKVDDDTLLVKDKLWLNERN</sequence>
<dbReference type="RefSeq" id="WP_075082562.1">
    <property type="nucleotide sequence ID" value="NZ_CP042912.1"/>
</dbReference>
<dbReference type="AlphaFoldDB" id="A0A5B9PBC2"/>
<gene>
    <name evidence="2" type="ORF">MFFC18_02690</name>
</gene>